<evidence type="ECO:0000256" key="2">
    <source>
        <dbReference type="SAM" id="Phobius"/>
    </source>
</evidence>
<feature type="compositionally biased region" description="Polar residues" evidence="1">
    <location>
        <begin position="398"/>
        <end position="407"/>
    </location>
</feature>
<keyword evidence="2" id="KW-1133">Transmembrane helix</keyword>
<evidence type="ECO:0000313" key="3">
    <source>
        <dbReference type="EMBL" id="TWG17053.1"/>
    </source>
</evidence>
<organism evidence="3 4">
    <name type="scientific">Micromonospora taraxaci</name>
    <dbReference type="NCBI Taxonomy" id="1316803"/>
    <lineage>
        <taxon>Bacteria</taxon>
        <taxon>Bacillati</taxon>
        <taxon>Actinomycetota</taxon>
        <taxon>Actinomycetes</taxon>
        <taxon>Micromonosporales</taxon>
        <taxon>Micromonosporaceae</taxon>
        <taxon>Micromonospora</taxon>
    </lineage>
</organism>
<dbReference type="Proteomes" id="UP000317685">
    <property type="component" value="Unassembled WGS sequence"/>
</dbReference>
<dbReference type="AlphaFoldDB" id="A0A561VZM4"/>
<feature type="transmembrane region" description="Helical" evidence="2">
    <location>
        <begin position="81"/>
        <end position="103"/>
    </location>
</feature>
<feature type="transmembrane region" description="Helical" evidence="2">
    <location>
        <begin position="307"/>
        <end position="327"/>
    </location>
</feature>
<evidence type="ECO:0000313" key="4">
    <source>
        <dbReference type="Proteomes" id="UP000317685"/>
    </source>
</evidence>
<protein>
    <submittedName>
        <fullName evidence="3">Putative MFS family arabinose efflux permease</fullName>
    </submittedName>
</protein>
<keyword evidence="2" id="KW-0812">Transmembrane</keyword>
<feature type="transmembrane region" description="Helical" evidence="2">
    <location>
        <begin position="142"/>
        <end position="168"/>
    </location>
</feature>
<name>A0A561VZM4_9ACTN</name>
<proteinExistence type="predicted"/>
<dbReference type="GO" id="GO:0022857">
    <property type="term" value="F:transmembrane transporter activity"/>
    <property type="evidence" value="ECO:0007669"/>
    <property type="project" value="InterPro"/>
</dbReference>
<dbReference type="PANTHER" id="PTHR23542">
    <property type="match status" value="1"/>
</dbReference>
<dbReference type="InterPro" id="IPR011701">
    <property type="entry name" value="MFS"/>
</dbReference>
<evidence type="ECO:0000256" key="1">
    <source>
        <dbReference type="SAM" id="MobiDB-lite"/>
    </source>
</evidence>
<feature type="transmembrane region" description="Helical" evidence="2">
    <location>
        <begin position="50"/>
        <end position="69"/>
    </location>
</feature>
<feature type="transmembrane region" description="Helical" evidence="2">
    <location>
        <begin position="251"/>
        <end position="272"/>
    </location>
</feature>
<dbReference type="SUPFAM" id="SSF103473">
    <property type="entry name" value="MFS general substrate transporter"/>
    <property type="match status" value="1"/>
</dbReference>
<feature type="transmembrane region" description="Helical" evidence="2">
    <location>
        <begin position="370"/>
        <end position="387"/>
    </location>
</feature>
<feature type="transmembrane region" description="Helical" evidence="2">
    <location>
        <begin position="339"/>
        <end position="364"/>
    </location>
</feature>
<dbReference type="PANTHER" id="PTHR23542:SF1">
    <property type="entry name" value="MAJOR FACILITATOR SUPERFAMILY (MFS) PROFILE DOMAIN-CONTAINING PROTEIN"/>
    <property type="match status" value="1"/>
</dbReference>
<dbReference type="Gene3D" id="1.20.1250.20">
    <property type="entry name" value="MFS general substrate transporter like domains"/>
    <property type="match status" value="2"/>
</dbReference>
<feature type="transmembrane region" description="Helical" evidence="2">
    <location>
        <begin position="109"/>
        <end position="130"/>
    </location>
</feature>
<feature type="transmembrane region" description="Helical" evidence="2">
    <location>
        <begin position="284"/>
        <end position="301"/>
    </location>
</feature>
<feature type="region of interest" description="Disordered" evidence="1">
    <location>
        <begin position="393"/>
        <end position="423"/>
    </location>
</feature>
<comment type="caution">
    <text evidence="3">The sequence shown here is derived from an EMBL/GenBank/DDBJ whole genome shotgun (WGS) entry which is preliminary data.</text>
</comment>
<feature type="compositionally biased region" description="Basic and acidic residues" evidence="1">
    <location>
        <begin position="408"/>
        <end position="423"/>
    </location>
</feature>
<accession>A0A561VZM4</accession>
<dbReference type="Pfam" id="PF07690">
    <property type="entry name" value="MFS_1"/>
    <property type="match status" value="1"/>
</dbReference>
<dbReference type="EMBL" id="VIWZ01000001">
    <property type="protein sequence ID" value="TWG17053.1"/>
    <property type="molecule type" value="Genomic_DNA"/>
</dbReference>
<feature type="transmembrane region" description="Helical" evidence="2">
    <location>
        <begin position="219"/>
        <end position="245"/>
    </location>
</feature>
<dbReference type="InterPro" id="IPR036259">
    <property type="entry name" value="MFS_trans_sf"/>
</dbReference>
<feature type="transmembrane region" description="Helical" evidence="2">
    <location>
        <begin position="21"/>
        <end position="44"/>
    </location>
</feature>
<feature type="transmembrane region" description="Helical" evidence="2">
    <location>
        <begin position="174"/>
        <end position="192"/>
    </location>
</feature>
<reference evidence="3 4" key="1">
    <citation type="submission" date="2019-06" db="EMBL/GenBank/DDBJ databases">
        <title>Sequencing the genomes of 1000 actinobacteria strains.</title>
        <authorList>
            <person name="Klenk H.-P."/>
        </authorList>
    </citation>
    <scope>NUCLEOTIDE SEQUENCE [LARGE SCALE GENOMIC DNA]</scope>
    <source>
        <strain evidence="3 4">DSM 45885</strain>
    </source>
</reference>
<keyword evidence="2" id="KW-0472">Membrane</keyword>
<keyword evidence="4" id="KW-1185">Reference proteome</keyword>
<gene>
    <name evidence="3" type="ORF">FHU34_112394</name>
</gene>
<sequence length="423" mass="43365">MTGNETTGLRRYAGVVANRQILAALIGALVARLAQTMSPLLILLLANQRYGGFAIAGAAAATYGLCASLSGPLIARLAERYGNLVLLIAGILSSTGLLVIVLPGQSWNFWAGVVLAGAAIPPLSATLRATIATTIEDPQERIAAYGLDTVGTEVLFVLGPALVGLVVALSSPTAALAGTALLPVAGATTLLIQQRRVPSPESSPDAPEQAADRRMLIRLLPWLGVATVQMAAIGLVEVALIAVAVRFSSSAASGVVLATWAAGSVVGGLWYGSRSWHAPVRRQVRLLLLGSAVGFALLLAARSAPALYPLAFLAGVFITPAAAALLTDLSENLTGGHRLTAFAWLASANGLAGSLAYAAGGVLVTGAGPWATIAVAATLPAFAALLFRSRGTGPAVPQRTSQSQRPMTNHDQHHVSLENDHSR</sequence>